<accession>A0ABQ9PVJ0</accession>
<gene>
    <name evidence="2" type="ORF">CLIM01_07100</name>
</gene>
<evidence type="ECO:0000313" key="2">
    <source>
        <dbReference type="EMBL" id="KAK0375547.1"/>
    </source>
</evidence>
<feature type="region of interest" description="Disordered" evidence="1">
    <location>
        <begin position="29"/>
        <end position="51"/>
    </location>
</feature>
<sequence>MHSELSYSYWKLRWSLLAKVSVCPRLHRRDRSTAPHHPEPNQGQTVPSHLWQRDASPLLTQALRQAQPKRSTWLAAPRDDDGITPVPCPNLL</sequence>
<keyword evidence="3" id="KW-1185">Reference proteome</keyword>
<evidence type="ECO:0000313" key="3">
    <source>
        <dbReference type="Proteomes" id="UP001169217"/>
    </source>
</evidence>
<feature type="region of interest" description="Disordered" evidence="1">
    <location>
        <begin position="66"/>
        <end position="92"/>
    </location>
</feature>
<protein>
    <submittedName>
        <fullName evidence="2">Uncharacterized protein</fullName>
    </submittedName>
</protein>
<evidence type="ECO:0000256" key="1">
    <source>
        <dbReference type="SAM" id="MobiDB-lite"/>
    </source>
</evidence>
<comment type="caution">
    <text evidence="2">The sequence shown here is derived from an EMBL/GenBank/DDBJ whole genome shotgun (WGS) entry which is preliminary data.</text>
</comment>
<dbReference type="EMBL" id="JARUPT010000201">
    <property type="protein sequence ID" value="KAK0375547.1"/>
    <property type="molecule type" value="Genomic_DNA"/>
</dbReference>
<name>A0ABQ9PVJ0_9PEZI</name>
<dbReference type="Proteomes" id="UP001169217">
    <property type="component" value="Unassembled WGS sequence"/>
</dbReference>
<reference evidence="2" key="1">
    <citation type="submission" date="2023-04" db="EMBL/GenBank/DDBJ databases">
        <title>Colletotrichum limetticola genome sequence.</title>
        <authorList>
            <person name="Baroncelli R."/>
        </authorList>
    </citation>
    <scope>NUCLEOTIDE SEQUENCE</scope>
    <source>
        <strain evidence="2">KLA-Anderson</strain>
    </source>
</reference>
<proteinExistence type="predicted"/>
<organism evidence="2 3">
    <name type="scientific">Colletotrichum limetticola</name>
    <dbReference type="NCBI Taxonomy" id="1209924"/>
    <lineage>
        <taxon>Eukaryota</taxon>
        <taxon>Fungi</taxon>
        <taxon>Dikarya</taxon>
        <taxon>Ascomycota</taxon>
        <taxon>Pezizomycotina</taxon>
        <taxon>Sordariomycetes</taxon>
        <taxon>Hypocreomycetidae</taxon>
        <taxon>Glomerellales</taxon>
        <taxon>Glomerellaceae</taxon>
        <taxon>Colletotrichum</taxon>
        <taxon>Colletotrichum acutatum species complex</taxon>
    </lineage>
</organism>